<proteinExistence type="predicted"/>
<dbReference type="Pfam" id="PF09037">
    <property type="entry name" value="Sulphotransf"/>
    <property type="match status" value="1"/>
</dbReference>
<dbReference type="AlphaFoldDB" id="A0A6M4MBK5"/>
<name>A0A6M4MBK5_9ALTE</name>
<organism evidence="2 3">
    <name type="scientific">Alteromonas pelagimontana</name>
    <dbReference type="NCBI Taxonomy" id="1858656"/>
    <lineage>
        <taxon>Bacteria</taxon>
        <taxon>Pseudomonadati</taxon>
        <taxon>Pseudomonadota</taxon>
        <taxon>Gammaproteobacteria</taxon>
        <taxon>Alteromonadales</taxon>
        <taxon>Alteromonadaceae</taxon>
        <taxon>Alteromonas/Salinimonas group</taxon>
        <taxon>Alteromonas</taxon>
    </lineage>
</organism>
<accession>A0A6M4MBK5</accession>
<gene>
    <name evidence="2" type="ORF">CA267_005060</name>
</gene>
<protein>
    <submittedName>
        <fullName evidence="2">Stf0 sulfotransferase</fullName>
    </submittedName>
</protein>
<dbReference type="Proteomes" id="UP000219285">
    <property type="component" value="Chromosome"/>
</dbReference>
<keyword evidence="2" id="KW-0808">Transferase</keyword>
<dbReference type="EMBL" id="CP052766">
    <property type="protein sequence ID" value="QJR80188.1"/>
    <property type="molecule type" value="Genomic_DNA"/>
</dbReference>
<evidence type="ECO:0000313" key="2">
    <source>
        <dbReference type="EMBL" id="QJR80188.1"/>
    </source>
</evidence>
<dbReference type="GO" id="GO:0016740">
    <property type="term" value="F:transferase activity"/>
    <property type="evidence" value="ECO:0007669"/>
    <property type="project" value="UniProtKB-KW"/>
</dbReference>
<reference evidence="3" key="1">
    <citation type="submission" date="2014-12" db="EMBL/GenBank/DDBJ databases">
        <title>Complete genome sequence of a multi-drug resistant Klebsiella pneumoniae.</title>
        <authorList>
            <person name="Hua X."/>
            <person name="Chen Q."/>
            <person name="Li X."/>
            <person name="Feng Y."/>
            <person name="Ruan Z."/>
            <person name="Yu Y."/>
        </authorList>
    </citation>
    <scope>NUCLEOTIDE SEQUENCE [LARGE SCALE GENOMIC DNA]</scope>
    <source>
        <strain evidence="3">5.12</strain>
    </source>
</reference>
<dbReference type="InterPro" id="IPR024628">
    <property type="entry name" value="Sulfotransferase_Stf0_dom"/>
</dbReference>
<evidence type="ECO:0000259" key="1">
    <source>
        <dbReference type="Pfam" id="PF09037"/>
    </source>
</evidence>
<feature type="domain" description="Sulphotransferase Stf0" evidence="1">
    <location>
        <begin position="25"/>
        <end position="239"/>
    </location>
</feature>
<dbReference type="InterPro" id="IPR027417">
    <property type="entry name" value="P-loop_NTPase"/>
</dbReference>
<dbReference type="PIRSF" id="PIRSF021497">
    <property type="entry name" value="Sulphotransferase_Stf0"/>
    <property type="match status" value="1"/>
</dbReference>
<dbReference type="OrthoDB" id="5562925at2"/>
<dbReference type="RefSeq" id="WP_075608502.1">
    <property type="nucleotide sequence ID" value="NZ_CP052766.1"/>
</dbReference>
<reference evidence="2 3" key="2">
    <citation type="submission" date="2020-04" db="EMBL/GenBank/DDBJ databases">
        <title>Complete genome sequence of Alteromonas pelagimontana 5.12T.</title>
        <authorList>
            <person name="Sinha R.K."/>
            <person name="Krishnan K.P."/>
            <person name="Kurian J.P."/>
        </authorList>
    </citation>
    <scope>NUCLEOTIDE SEQUENCE [LARGE SCALE GENOMIC DNA]</scope>
    <source>
        <strain evidence="2 3">5.12</strain>
    </source>
</reference>
<dbReference type="Gene3D" id="3.40.50.300">
    <property type="entry name" value="P-loop containing nucleotide triphosphate hydrolases"/>
    <property type="match status" value="1"/>
</dbReference>
<keyword evidence="3" id="KW-1185">Reference proteome</keyword>
<dbReference type="InterPro" id="IPR015124">
    <property type="entry name" value="Stf0"/>
</dbReference>
<dbReference type="KEGG" id="apel:CA267_005060"/>
<dbReference type="SUPFAM" id="SSF52540">
    <property type="entry name" value="P-loop containing nucleoside triphosphate hydrolases"/>
    <property type="match status" value="1"/>
</dbReference>
<sequence>MELYEDQFADKYDYPHQTATSKILVIASTVRSGSHMLGHVLRETGAFGFPLEYVNAKNLEKWKKKFGVNDVASVLQELKARRTSTNGVFGIKIHYSHVQAAFGGFEKLKQLLPQAYFVLLSRDDVVAQAISLAIARQTGSWIAGQGDSDKTPEYRFEEIDNGLRRVIFENASWRYTFAATGSRYMELNFKDVKADPASAVLRIADFMDLQIDPQSVPMAPVTKKQSKAINQQWSERFHKEFNGNDELMRYNGESVIHRLARRFS</sequence>
<evidence type="ECO:0000313" key="3">
    <source>
        <dbReference type="Proteomes" id="UP000219285"/>
    </source>
</evidence>